<dbReference type="CDD" id="cd20544">
    <property type="entry name" value="CYCLIN_AtCycD-like_rpt2"/>
    <property type="match status" value="1"/>
</dbReference>
<dbReference type="GO" id="GO:0051301">
    <property type="term" value="P:cell division"/>
    <property type="evidence" value="ECO:0007669"/>
    <property type="project" value="UniProtKB-KW"/>
</dbReference>
<evidence type="ECO:0000256" key="5">
    <source>
        <dbReference type="RuleBase" id="RU000383"/>
    </source>
</evidence>
<dbReference type="EMBL" id="JBDFQZ010000003">
    <property type="protein sequence ID" value="KAK9743412.1"/>
    <property type="molecule type" value="Genomic_DNA"/>
</dbReference>
<keyword evidence="2" id="KW-0132">Cell division</keyword>
<accession>A0AAW1MCG7</accession>
<keyword evidence="4" id="KW-0131">Cell cycle</keyword>
<dbReference type="Pfam" id="PF02984">
    <property type="entry name" value="Cyclin_C"/>
    <property type="match status" value="1"/>
</dbReference>
<name>A0AAW1MCG7_SAPOF</name>
<dbReference type="SMART" id="SM01332">
    <property type="entry name" value="Cyclin_C"/>
    <property type="match status" value="1"/>
</dbReference>
<dbReference type="PANTHER" id="PTHR10177">
    <property type="entry name" value="CYCLINS"/>
    <property type="match status" value="1"/>
</dbReference>
<comment type="similarity">
    <text evidence="1">Belongs to the cyclin family. Cyclin D subfamily.</text>
</comment>
<dbReference type="InterPro" id="IPR048258">
    <property type="entry name" value="Cyclins_cyclin-box"/>
</dbReference>
<evidence type="ECO:0000256" key="2">
    <source>
        <dbReference type="ARBA" id="ARBA00022618"/>
    </source>
</evidence>
<evidence type="ECO:0000256" key="4">
    <source>
        <dbReference type="ARBA" id="ARBA00023306"/>
    </source>
</evidence>
<gene>
    <name evidence="8" type="ORF">RND81_03G237200</name>
</gene>
<dbReference type="CDD" id="cd20543">
    <property type="entry name" value="CYCLIN_AtCycD-like_rpt1"/>
    <property type="match status" value="1"/>
</dbReference>
<dbReference type="InterPro" id="IPR013763">
    <property type="entry name" value="Cyclin-like_dom"/>
</dbReference>
<dbReference type="Pfam" id="PF00134">
    <property type="entry name" value="Cyclin_N"/>
    <property type="match status" value="1"/>
</dbReference>
<evidence type="ECO:0000313" key="8">
    <source>
        <dbReference type="EMBL" id="KAK9743412.1"/>
    </source>
</evidence>
<reference evidence="8" key="1">
    <citation type="submission" date="2024-03" db="EMBL/GenBank/DDBJ databases">
        <title>WGS assembly of Saponaria officinalis var. Norfolk2.</title>
        <authorList>
            <person name="Jenkins J."/>
            <person name="Shu S."/>
            <person name="Grimwood J."/>
            <person name="Barry K."/>
            <person name="Goodstein D."/>
            <person name="Schmutz J."/>
            <person name="Leebens-Mack J."/>
            <person name="Osbourn A."/>
        </authorList>
    </citation>
    <scope>NUCLEOTIDE SEQUENCE [LARGE SCALE GENOMIC DNA]</scope>
    <source>
        <strain evidence="8">JIC</strain>
    </source>
</reference>
<evidence type="ECO:0000259" key="7">
    <source>
        <dbReference type="SMART" id="SM01332"/>
    </source>
</evidence>
<evidence type="ECO:0000259" key="6">
    <source>
        <dbReference type="SMART" id="SM00385"/>
    </source>
</evidence>
<dbReference type="SMART" id="SM00385">
    <property type="entry name" value="CYCLIN"/>
    <property type="match status" value="1"/>
</dbReference>
<keyword evidence="3 5" id="KW-0195">Cyclin</keyword>
<feature type="domain" description="Cyclin-like" evidence="6">
    <location>
        <begin position="94"/>
        <end position="182"/>
    </location>
</feature>
<dbReference type="AlphaFoldDB" id="A0AAW1MCG7"/>
<evidence type="ECO:0008006" key="10">
    <source>
        <dbReference type="Google" id="ProtNLM"/>
    </source>
</evidence>
<dbReference type="InterPro" id="IPR039361">
    <property type="entry name" value="Cyclin"/>
</dbReference>
<evidence type="ECO:0000256" key="1">
    <source>
        <dbReference type="ARBA" id="ARBA00009065"/>
    </source>
</evidence>
<dbReference type="PROSITE" id="PS00292">
    <property type="entry name" value="CYCLINS"/>
    <property type="match status" value="1"/>
</dbReference>
<evidence type="ECO:0000313" key="9">
    <source>
        <dbReference type="Proteomes" id="UP001443914"/>
    </source>
</evidence>
<dbReference type="SUPFAM" id="SSF47954">
    <property type="entry name" value="Cyclin-like"/>
    <property type="match status" value="2"/>
</dbReference>
<keyword evidence="9" id="KW-1185">Reference proteome</keyword>
<organism evidence="8 9">
    <name type="scientific">Saponaria officinalis</name>
    <name type="common">Common soapwort</name>
    <name type="synonym">Lychnis saponaria</name>
    <dbReference type="NCBI Taxonomy" id="3572"/>
    <lineage>
        <taxon>Eukaryota</taxon>
        <taxon>Viridiplantae</taxon>
        <taxon>Streptophyta</taxon>
        <taxon>Embryophyta</taxon>
        <taxon>Tracheophyta</taxon>
        <taxon>Spermatophyta</taxon>
        <taxon>Magnoliopsida</taxon>
        <taxon>eudicotyledons</taxon>
        <taxon>Gunneridae</taxon>
        <taxon>Pentapetalae</taxon>
        <taxon>Caryophyllales</taxon>
        <taxon>Caryophyllaceae</taxon>
        <taxon>Caryophylleae</taxon>
        <taxon>Saponaria</taxon>
    </lineage>
</organism>
<dbReference type="Gene3D" id="1.10.472.10">
    <property type="entry name" value="Cyclin-like"/>
    <property type="match status" value="2"/>
</dbReference>
<dbReference type="InterPro" id="IPR006671">
    <property type="entry name" value="Cyclin_N"/>
</dbReference>
<dbReference type="InterPro" id="IPR036915">
    <property type="entry name" value="Cyclin-like_sf"/>
</dbReference>
<dbReference type="InterPro" id="IPR004367">
    <property type="entry name" value="Cyclin_C-dom"/>
</dbReference>
<evidence type="ECO:0000256" key="3">
    <source>
        <dbReference type="ARBA" id="ARBA00023127"/>
    </source>
</evidence>
<protein>
    <recommendedName>
        <fullName evidence="10">B-like cyclin</fullName>
    </recommendedName>
</protein>
<feature type="domain" description="Cyclin C-terminal" evidence="7">
    <location>
        <begin position="191"/>
        <end position="318"/>
    </location>
</feature>
<dbReference type="FunFam" id="1.10.472.10:FF:000034">
    <property type="entry name" value="D2/4-type cyclin"/>
    <property type="match status" value="1"/>
</dbReference>
<comment type="caution">
    <text evidence="8">The sequence shown here is derived from an EMBL/GenBank/DDBJ whole genome shotgun (WGS) entry which is preliminary data.</text>
</comment>
<sequence length="359" mass="40964">MAPSFDYAMSSLFCAEDNASIFDDVDVFEDCNSIWKCGNLRNFDQNQNFFGILQSDECISSLFEKERQHFCGFDYFKRLKCGDLDLVSRNEAVYWIQKVQSHYNFGPLCLYLSVNYLDRFLSTYELPKGKAWMMQLLAVACLSIAAKMDETDVPLSLDLQVCGSKYVFEAKTIQRMELLVMSTLNWRMQFVTPFSFIDYFLFKLCLDQVPPPCLIFQAIELIICSIKEIELLQFKASEIAASVAISVTQETQTVKTSDNESFPSFFPQQLHKESVMKCVEMMHAMRLNSKCNGESDLGSTSMPQSPIGVLDASCLSYKSDDFSTVDNPFWSCANSDCDNSDFGPKRRKLDNNVNFKLQS</sequence>
<proteinExistence type="inferred from homology"/>
<dbReference type="Proteomes" id="UP001443914">
    <property type="component" value="Unassembled WGS sequence"/>
</dbReference>
<dbReference type="FunFam" id="1.10.472.10:FF:000040">
    <property type="entry name" value="D6-type cyclin"/>
    <property type="match status" value="1"/>
</dbReference>